<sequence length="100" mass="11006">MMCVYIIPSGDGGSKSMSVGGSWPGGRQRQRVDQEQDRLRLSVSARRLRVAGRSHPAAAANPFRSTSGDNSASIRLASIRCERRTCFDVVCKLTVAWRDH</sequence>
<evidence type="ECO:0000313" key="2">
    <source>
        <dbReference type="EMBL" id="KAK2176017.1"/>
    </source>
</evidence>
<gene>
    <name evidence="2" type="ORF">NP493_691g02048</name>
</gene>
<dbReference type="EMBL" id="JAODUO010000691">
    <property type="protein sequence ID" value="KAK2176017.1"/>
    <property type="molecule type" value="Genomic_DNA"/>
</dbReference>
<evidence type="ECO:0000256" key="1">
    <source>
        <dbReference type="SAM" id="MobiDB-lite"/>
    </source>
</evidence>
<keyword evidence="3" id="KW-1185">Reference proteome</keyword>
<dbReference type="AlphaFoldDB" id="A0AAD9NMQ8"/>
<proteinExistence type="predicted"/>
<evidence type="ECO:0000313" key="3">
    <source>
        <dbReference type="Proteomes" id="UP001209878"/>
    </source>
</evidence>
<name>A0AAD9NMQ8_RIDPI</name>
<feature type="region of interest" description="Disordered" evidence="1">
    <location>
        <begin position="8"/>
        <end position="36"/>
    </location>
</feature>
<dbReference type="Proteomes" id="UP001209878">
    <property type="component" value="Unassembled WGS sequence"/>
</dbReference>
<organism evidence="2 3">
    <name type="scientific">Ridgeia piscesae</name>
    <name type="common">Tubeworm</name>
    <dbReference type="NCBI Taxonomy" id="27915"/>
    <lineage>
        <taxon>Eukaryota</taxon>
        <taxon>Metazoa</taxon>
        <taxon>Spiralia</taxon>
        <taxon>Lophotrochozoa</taxon>
        <taxon>Annelida</taxon>
        <taxon>Polychaeta</taxon>
        <taxon>Sedentaria</taxon>
        <taxon>Canalipalpata</taxon>
        <taxon>Sabellida</taxon>
        <taxon>Siboglinidae</taxon>
        <taxon>Ridgeia</taxon>
    </lineage>
</organism>
<reference evidence="2" key="1">
    <citation type="journal article" date="2023" name="Mol. Biol. Evol.">
        <title>Third-Generation Sequencing Reveals the Adaptive Role of the Epigenome in Three Deep-Sea Polychaetes.</title>
        <authorList>
            <person name="Perez M."/>
            <person name="Aroh O."/>
            <person name="Sun Y."/>
            <person name="Lan Y."/>
            <person name="Juniper S.K."/>
            <person name="Young C.R."/>
            <person name="Angers B."/>
            <person name="Qian P.Y."/>
        </authorList>
    </citation>
    <scope>NUCLEOTIDE SEQUENCE</scope>
    <source>
        <strain evidence="2">R07B-5</strain>
    </source>
</reference>
<comment type="caution">
    <text evidence="2">The sequence shown here is derived from an EMBL/GenBank/DDBJ whole genome shotgun (WGS) entry which is preliminary data.</text>
</comment>
<protein>
    <submittedName>
        <fullName evidence="2">Uncharacterized protein</fullName>
    </submittedName>
</protein>
<accession>A0AAD9NMQ8</accession>